<comment type="caution">
    <text evidence="7">The sequence shown here is derived from an EMBL/GenBank/DDBJ whole genome shotgun (WGS) entry which is preliminary data.</text>
</comment>
<dbReference type="CDD" id="cd11484">
    <property type="entry name" value="SLC-NCS1sbd_CobB-like"/>
    <property type="match status" value="1"/>
</dbReference>
<evidence type="ECO:0000256" key="2">
    <source>
        <dbReference type="ARBA" id="ARBA00008974"/>
    </source>
</evidence>
<feature type="transmembrane region" description="Helical" evidence="6">
    <location>
        <begin position="105"/>
        <end position="122"/>
    </location>
</feature>
<protein>
    <submittedName>
        <fullName evidence="7">Cytosine permease</fullName>
    </submittedName>
</protein>
<evidence type="ECO:0000313" key="7">
    <source>
        <dbReference type="EMBL" id="MDQ0152775.1"/>
    </source>
</evidence>
<dbReference type="EMBL" id="JAUSTO010000008">
    <property type="protein sequence ID" value="MDQ0152775.1"/>
    <property type="molecule type" value="Genomic_DNA"/>
</dbReference>
<keyword evidence="8" id="KW-1185">Reference proteome</keyword>
<dbReference type="AlphaFoldDB" id="A0AAE3VAT7"/>
<feature type="transmembrane region" description="Helical" evidence="6">
    <location>
        <begin position="208"/>
        <end position="229"/>
    </location>
</feature>
<evidence type="ECO:0000256" key="5">
    <source>
        <dbReference type="ARBA" id="ARBA00023136"/>
    </source>
</evidence>
<evidence type="ECO:0000256" key="1">
    <source>
        <dbReference type="ARBA" id="ARBA00004141"/>
    </source>
</evidence>
<evidence type="ECO:0000313" key="8">
    <source>
        <dbReference type="Proteomes" id="UP001241537"/>
    </source>
</evidence>
<dbReference type="Proteomes" id="UP001241537">
    <property type="component" value="Unassembled WGS sequence"/>
</dbReference>
<proteinExistence type="inferred from homology"/>
<dbReference type="InterPro" id="IPR030191">
    <property type="entry name" value="CodB"/>
</dbReference>
<feature type="transmembrane region" description="Helical" evidence="6">
    <location>
        <begin position="347"/>
        <end position="368"/>
    </location>
</feature>
<dbReference type="Gene3D" id="1.10.4160.10">
    <property type="entry name" value="Hydantoin permease"/>
    <property type="match status" value="1"/>
</dbReference>
<keyword evidence="5 6" id="KW-0472">Membrane</keyword>
<feature type="transmembrane region" description="Helical" evidence="6">
    <location>
        <begin position="37"/>
        <end position="58"/>
    </location>
</feature>
<dbReference type="PANTHER" id="PTHR30569:SF0">
    <property type="entry name" value="CYTOSINE PERMEASE"/>
    <property type="match status" value="1"/>
</dbReference>
<dbReference type="RefSeq" id="WP_307254649.1">
    <property type="nucleotide sequence ID" value="NZ_JAUSTO010000008.1"/>
</dbReference>
<evidence type="ECO:0000256" key="6">
    <source>
        <dbReference type="SAM" id="Phobius"/>
    </source>
</evidence>
<gene>
    <name evidence="7" type="ORF">J2S20_001473</name>
</gene>
<feature type="transmembrane region" description="Helical" evidence="6">
    <location>
        <begin position="169"/>
        <end position="188"/>
    </location>
</feature>
<accession>A0AAE3VAT7</accession>
<feature type="transmembrane region" description="Helical" evidence="6">
    <location>
        <begin position="417"/>
        <end position="434"/>
    </location>
</feature>
<keyword evidence="3 6" id="KW-0812">Transmembrane</keyword>
<feature type="transmembrane region" description="Helical" evidence="6">
    <location>
        <begin position="142"/>
        <end position="162"/>
    </location>
</feature>
<dbReference type="GO" id="GO:0015209">
    <property type="term" value="F:cytosine transmembrane transporter activity"/>
    <property type="evidence" value="ECO:0007669"/>
    <property type="project" value="InterPro"/>
</dbReference>
<dbReference type="Pfam" id="PF02133">
    <property type="entry name" value="Transp_cyt_pur"/>
    <property type="match status" value="1"/>
</dbReference>
<evidence type="ECO:0000256" key="4">
    <source>
        <dbReference type="ARBA" id="ARBA00022989"/>
    </source>
</evidence>
<feature type="transmembrane region" description="Helical" evidence="6">
    <location>
        <begin position="275"/>
        <end position="293"/>
    </location>
</feature>
<dbReference type="PANTHER" id="PTHR30569">
    <property type="entry name" value="CYTOSINE TRANSPORTER CODB"/>
    <property type="match status" value="1"/>
</dbReference>
<evidence type="ECO:0000256" key="3">
    <source>
        <dbReference type="ARBA" id="ARBA00022692"/>
    </source>
</evidence>
<dbReference type="GO" id="GO:0005886">
    <property type="term" value="C:plasma membrane"/>
    <property type="evidence" value="ECO:0007669"/>
    <property type="project" value="TreeGrafter"/>
</dbReference>
<reference evidence="7" key="1">
    <citation type="submission" date="2023-07" db="EMBL/GenBank/DDBJ databases">
        <title>Genomic Encyclopedia of Type Strains, Phase IV (KMG-IV): sequencing the most valuable type-strain genomes for metagenomic binning, comparative biology and taxonomic classification.</title>
        <authorList>
            <person name="Goeker M."/>
        </authorList>
    </citation>
    <scope>NUCLEOTIDE SEQUENCE</scope>
    <source>
        <strain evidence="7">DSM 19659</strain>
    </source>
</reference>
<comment type="subcellular location">
    <subcellularLocation>
        <location evidence="1">Membrane</location>
        <topology evidence="1">Multi-pass membrane protein</topology>
    </subcellularLocation>
</comment>
<feature type="transmembrane region" description="Helical" evidence="6">
    <location>
        <begin position="324"/>
        <end position="341"/>
    </location>
</feature>
<organism evidence="7 8">
    <name type="scientific">Moryella indoligenes</name>
    <dbReference type="NCBI Taxonomy" id="371674"/>
    <lineage>
        <taxon>Bacteria</taxon>
        <taxon>Bacillati</taxon>
        <taxon>Bacillota</taxon>
        <taxon>Clostridia</taxon>
        <taxon>Lachnospirales</taxon>
        <taxon>Lachnospiraceae</taxon>
        <taxon>Moryella</taxon>
    </lineage>
</organism>
<keyword evidence="4 6" id="KW-1133">Transmembrane helix</keyword>
<sequence>MSNNTATKAPLEEKYNDYEKTPVPETARQTWYQQGMVWLGAGFGLSGLATGGVLADGLTFRDMLLVSIIGSIIITIIGTLNALVSEHTHLSTSFTCRRSFGIQGAKIIGIILCISNFGWYAFQADLFGTTIASVIKHVSGSSVNPVIFTIIGGITMSLTAIFGFKAIKLLSEVGLPLLAVLCVVAVWKTSSMISFSDIWNAGPVSTPITIPMGVATVVGSFAVGVTMVGDFSRFSKSKRDCMIGVSIGHCWGYIPILMCGAFFNYAFHNWNIVEVMILSLGLGLFGALVLIIGQWTTNDNNLYTSVLGLMNTLDGISKVPRMRLTLIVGLISTAIAAVGLYKYFVTFLSLLGVFITPIGGILIADFYICNRKNYDGGDAPQGIKWDAIVSWAVASFVGVTMTARPVGLGWFVAVGDVIPVPLICIAVAMVLYVVSQKIQNKAGAV</sequence>
<feature type="transmembrane region" description="Helical" evidence="6">
    <location>
        <begin position="241"/>
        <end position="263"/>
    </location>
</feature>
<comment type="similarity">
    <text evidence="2">Belongs to the purine-cytosine permease (2.A.39) family.</text>
</comment>
<dbReference type="InterPro" id="IPR001248">
    <property type="entry name" value="Pur-cyt_permease"/>
</dbReference>
<name>A0AAE3VAT7_9FIRM</name>
<feature type="transmembrane region" description="Helical" evidence="6">
    <location>
        <begin position="388"/>
        <end position="411"/>
    </location>
</feature>
<feature type="transmembrane region" description="Helical" evidence="6">
    <location>
        <begin position="64"/>
        <end position="84"/>
    </location>
</feature>